<keyword evidence="6" id="KW-1015">Disulfide bond</keyword>
<dbReference type="Gene3D" id="2.60.40.10">
    <property type="entry name" value="Immunoglobulins"/>
    <property type="match status" value="2"/>
</dbReference>
<evidence type="ECO:0000313" key="11">
    <source>
        <dbReference type="Proteomes" id="UP000736164"/>
    </source>
</evidence>
<evidence type="ECO:0000256" key="5">
    <source>
        <dbReference type="ARBA" id="ARBA00023136"/>
    </source>
</evidence>
<accession>A0A8J7NRA7</accession>
<feature type="domain" description="Ig-like" evidence="9">
    <location>
        <begin position="33"/>
        <end position="127"/>
    </location>
</feature>
<dbReference type="GO" id="GO:0150079">
    <property type="term" value="P:negative regulation of neuroinflammatory response"/>
    <property type="evidence" value="ECO:0007669"/>
    <property type="project" value="TreeGrafter"/>
</dbReference>
<dbReference type="EMBL" id="JAAWVO010039855">
    <property type="protein sequence ID" value="MBN3318449.1"/>
    <property type="molecule type" value="Genomic_DNA"/>
</dbReference>
<keyword evidence="3" id="KW-0732">Signal</keyword>
<dbReference type="Pfam" id="PF07686">
    <property type="entry name" value="V-set"/>
    <property type="match status" value="1"/>
</dbReference>
<evidence type="ECO:0000256" key="3">
    <source>
        <dbReference type="ARBA" id="ARBA00022729"/>
    </source>
</evidence>
<dbReference type="GO" id="GO:0009986">
    <property type="term" value="C:cell surface"/>
    <property type="evidence" value="ECO:0007669"/>
    <property type="project" value="TreeGrafter"/>
</dbReference>
<evidence type="ECO:0000259" key="9">
    <source>
        <dbReference type="PROSITE" id="PS50835"/>
    </source>
</evidence>
<dbReference type="InterPro" id="IPR013783">
    <property type="entry name" value="Ig-like_fold"/>
</dbReference>
<evidence type="ECO:0000256" key="8">
    <source>
        <dbReference type="ARBA" id="ARBA00023319"/>
    </source>
</evidence>
<dbReference type="InterPro" id="IPR013106">
    <property type="entry name" value="Ig_V-set"/>
</dbReference>
<dbReference type="Proteomes" id="UP000736164">
    <property type="component" value="Unassembled WGS sequence"/>
</dbReference>
<dbReference type="InterPro" id="IPR047164">
    <property type="entry name" value="OX2G-like"/>
</dbReference>
<keyword evidence="4" id="KW-1133">Transmembrane helix</keyword>
<dbReference type="GO" id="GO:0034113">
    <property type="term" value="P:heterotypic cell-cell adhesion"/>
    <property type="evidence" value="ECO:0007669"/>
    <property type="project" value="TreeGrafter"/>
</dbReference>
<evidence type="ECO:0000256" key="6">
    <source>
        <dbReference type="ARBA" id="ARBA00023157"/>
    </source>
</evidence>
<dbReference type="PROSITE" id="PS50835">
    <property type="entry name" value="IG_LIKE"/>
    <property type="match status" value="2"/>
</dbReference>
<feature type="non-terminal residue" evidence="10">
    <location>
        <position position="278"/>
    </location>
</feature>
<keyword evidence="7" id="KW-0325">Glycoprotein</keyword>
<keyword evidence="5" id="KW-0472">Membrane</keyword>
<dbReference type="InterPro" id="IPR036179">
    <property type="entry name" value="Ig-like_dom_sf"/>
</dbReference>
<evidence type="ECO:0000313" key="10">
    <source>
        <dbReference type="EMBL" id="MBN3318449.1"/>
    </source>
</evidence>
<dbReference type="GO" id="GO:0098632">
    <property type="term" value="F:cell-cell adhesion mediator activity"/>
    <property type="evidence" value="ECO:0007669"/>
    <property type="project" value="InterPro"/>
</dbReference>
<feature type="domain" description="Ig-like" evidence="9">
    <location>
        <begin position="134"/>
        <end position="224"/>
    </location>
</feature>
<dbReference type="GO" id="GO:0043025">
    <property type="term" value="C:neuronal cell body"/>
    <property type="evidence" value="ECO:0007669"/>
    <property type="project" value="TreeGrafter"/>
</dbReference>
<organism evidence="10 11">
    <name type="scientific">Atractosteus spatula</name>
    <name type="common">Alligator gar</name>
    <name type="synonym">Lepisosteus spatula</name>
    <dbReference type="NCBI Taxonomy" id="7917"/>
    <lineage>
        <taxon>Eukaryota</taxon>
        <taxon>Metazoa</taxon>
        <taxon>Chordata</taxon>
        <taxon>Craniata</taxon>
        <taxon>Vertebrata</taxon>
        <taxon>Euteleostomi</taxon>
        <taxon>Actinopterygii</taxon>
        <taxon>Neopterygii</taxon>
        <taxon>Holostei</taxon>
        <taxon>Semionotiformes</taxon>
        <taxon>Lepisosteidae</taxon>
        <taxon>Atractosteus</taxon>
    </lineage>
</organism>
<dbReference type="AlphaFoldDB" id="A0A8J7NRA7"/>
<keyword evidence="8" id="KW-0393">Immunoglobulin domain</keyword>
<feature type="non-terminal residue" evidence="10">
    <location>
        <position position="1"/>
    </location>
</feature>
<evidence type="ECO:0000256" key="7">
    <source>
        <dbReference type="ARBA" id="ARBA00023180"/>
    </source>
</evidence>
<dbReference type="SMART" id="SM00409">
    <property type="entry name" value="IG"/>
    <property type="match status" value="2"/>
</dbReference>
<dbReference type="PANTHER" id="PTHR46841">
    <property type="entry name" value="OX-2 MEMBRANE GLYCOPROTEIN"/>
    <property type="match status" value="1"/>
</dbReference>
<evidence type="ECO:0000256" key="2">
    <source>
        <dbReference type="ARBA" id="ARBA00022692"/>
    </source>
</evidence>
<protein>
    <submittedName>
        <fullName evidence="10">OX2G protein</fullName>
    </submittedName>
</protein>
<sequence length="278" mass="30374">QDDSKVTVCDISSQLAGSSELVRTQRIVSAVLGQDVSFCCELTQPKDVLQVTWQKLTAHKPENIATYNKHSGARIINSLSGRLGFLQTGLQKCSVAIKGVTKEDETCYSCLFNSFPEGAIAGKTCLSVYEIYEPRFEVRTLEADAGEILSLTCSATGAPAPEISWNIKEEDILENPEEYSVTNPNGTITVTRNATVDISRLSATQILINCTVGHPGWENEMELSQLIRTGKNYHGVQLMYSTASLSCLHSNSCLSHLRPPELVFLLIGGYLAAHFIQA</sequence>
<dbReference type="Pfam" id="PF07679">
    <property type="entry name" value="I-set"/>
    <property type="match status" value="1"/>
</dbReference>
<dbReference type="InterPro" id="IPR003599">
    <property type="entry name" value="Ig_sub"/>
</dbReference>
<dbReference type="InterPro" id="IPR013098">
    <property type="entry name" value="Ig_I-set"/>
</dbReference>
<dbReference type="InterPro" id="IPR007110">
    <property type="entry name" value="Ig-like_dom"/>
</dbReference>
<dbReference type="GO" id="GO:0030424">
    <property type="term" value="C:axon"/>
    <property type="evidence" value="ECO:0007669"/>
    <property type="project" value="TreeGrafter"/>
</dbReference>
<dbReference type="GO" id="GO:0016020">
    <property type="term" value="C:membrane"/>
    <property type="evidence" value="ECO:0007669"/>
    <property type="project" value="UniProtKB-SubCell"/>
</dbReference>
<comment type="caution">
    <text evidence="10">The sequence shown here is derived from an EMBL/GenBank/DDBJ whole genome shotgun (WGS) entry which is preliminary data.</text>
</comment>
<name>A0A8J7NRA7_ATRSP</name>
<comment type="subcellular location">
    <subcellularLocation>
        <location evidence="1">Membrane</location>
        <topology evidence="1">Single-pass membrane protein</topology>
    </subcellularLocation>
</comment>
<keyword evidence="2" id="KW-0812">Transmembrane</keyword>
<keyword evidence="11" id="KW-1185">Reference proteome</keyword>
<reference evidence="10" key="1">
    <citation type="journal article" date="2021" name="Cell">
        <title>Tracing the genetic footprints of vertebrate landing in non-teleost ray-finned fishes.</title>
        <authorList>
            <person name="Bi X."/>
            <person name="Wang K."/>
            <person name="Yang L."/>
            <person name="Pan H."/>
            <person name="Jiang H."/>
            <person name="Wei Q."/>
            <person name="Fang M."/>
            <person name="Yu H."/>
            <person name="Zhu C."/>
            <person name="Cai Y."/>
            <person name="He Y."/>
            <person name="Gan X."/>
            <person name="Zeng H."/>
            <person name="Yu D."/>
            <person name="Zhu Y."/>
            <person name="Jiang H."/>
            <person name="Qiu Q."/>
            <person name="Yang H."/>
            <person name="Zhang Y.E."/>
            <person name="Wang W."/>
            <person name="Zhu M."/>
            <person name="He S."/>
            <person name="Zhang G."/>
        </authorList>
    </citation>
    <scope>NUCLEOTIDE SEQUENCE</scope>
    <source>
        <strain evidence="10">Allg_001</strain>
    </source>
</reference>
<proteinExistence type="predicted"/>
<evidence type="ECO:0000256" key="4">
    <source>
        <dbReference type="ARBA" id="ARBA00022989"/>
    </source>
</evidence>
<evidence type="ECO:0000256" key="1">
    <source>
        <dbReference type="ARBA" id="ARBA00004167"/>
    </source>
</evidence>
<dbReference type="SUPFAM" id="SSF48726">
    <property type="entry name" value="Immunoglobulin"/>
    <property type="match status" value="2"/>
</dbReference>
<gene>
    <name evidence="10" type="primary">Cd200_1</name>
    <name evidence="10" type="ORF">GTO95_0002446</name>
</gene>
<dbReference type="PANTHER" id="PTHR46841:SF7">
    <property type="entry name" value="IG-LIKE DOMAIN-CONTAINING PROTEIN"/>
    <property type="match status" value="1"/>
</dbReference>